<evidence type="ECO:0000313" key="2">
    <source>
        <dbReference type="EMBL" id="KAK1941423.1"/>
    </source>
</evidence>
<proteinExistence type="predicted"/>
<protein>
    <recommendedName>
        <fullName evidence="4">Jacalin-type lectin domain-containing protein</fullName>
    </recommendedName>
</protein>
<keyword evidence="1" id="KW-0732">Signal</keyword>
<name>A0AAD9LLM9_9STRA</name>
<evidence type="ECO:0000256" key="1">
    <source>
        <dbReference type="SAM" id="SignalP"/>
    </source>
</evidence>
<comment type="caution">
    <text evidence="2">The sequence shown here is derived from an EMBL/GenBank/DDBJ whole genome shotgun (WGS) entry which is preliminary data.</text>
</comment>
<dbReference type="Proteomes" id="UP001259832">
    <property type="component" value="Unassembled WGS sequence"/>
</dbReference>
<feature type="chain" id="PRO_5041923645" description="Jacalin-type lectin domain-containing protein" evidence="1">
    <location>
        <begin position="24"/>
        <end position="1073"/>
    </location>
</feature>
<organism evidence="2 3">
    <name type="scientific">Phytophthora citrophthora</name>
    <dbReference type="NCBI Taxonomy" id="4793"/>
    <lineage>
        <taxon>Eukaryota</taxon>
        <taxon>Sar</taxon>
        <taxon>Stramenopiles</taxon>
        <taxon>Oomycota</taxon>
        <taxon>Peronosporomycetes</taxon>
        <taxon>Peronosporales</taxon>
        <taxon>Peronosporaceae</taxon>
        <taxon>Phytophthora</taxon>
    </lineage>
</organism>
<dbReference type="EMBL" id="JASMQC010000012">
    <property type="protein sequence ID" value="KAK1941423.1"/>
    <property type="molecule type" value="Genomic_DNA"/>
</dbReference>
<evidence type="ECO:0008006" key="4">
    <source>
        <dbReference type="Google" id="ProtNLM"/>
    </source>
</evidence>
<evidence type="ECO:0000313" key="3">
    <source>
        <dbReference type="Proteomes" id="UP001259832"/>
    </source>
</evidence>
<keyword evidence="3" id="KW-1185">Reference proteome</keyword>
<accession>A0AAD9LLM9</accession>
<dbReference type="AlphaFoldDB" id="A0AAD9LLM9"/>
<gene>
    <name evidence="2" type="ORF">P3T76_007289</name>
</gene>
<feature type="signal peptide" evidence="1">
    <location>
        <begin position="1"/>
        <end position="23"/>
    </location>
</feature>
<reference evidence="2" key="1">
    <citation type="submission" date="2023-08" db="EMBL/GenBank/DDBJ databases">
        <title>Reference Genome Resource for the Citrus Pathogen Phytophthora citrophthora.</title>
        <authorList>
            <person name="Moller H."/>
            <person name="Coetzee B."/>
            <person name="Rose L.J."/>
            <person name="Van Niekerk J.M."/>
        </authorList>
    </citation>
    <scope>NUCLEOTIDE SEQUENCE</scope>
    <source>
        <strain evidence="2">STE-U-9442</strain>
    </source>
</reference>
<sequence length="1073" mass="117520">MAEMNNLVIQYVLLSLLVIIASPSNSGSDSTNAVRVTLDSATSAVSTFTSTYKNWVGPITTPTDTACYREAHIGKTCPLEFNSKWDTCWAQCPLEYPVKCGMECIRQNDDCKLEIVSKAAYVAQSVMAMSLFNLYGEFKLMAKAVRTAFRCAKEISNLVKQLSKFVRNILVMDPQTTGDKLLYLMYQTDNVVFDIPVAVAECMGIVIKVDPIRFMDRVTNTMELILKEVIADKEAILASWSSFKLFMTKVLLGESIKDLKSHEITSLVSAMKSNSTCGYDMKRIADRTWMTVLSLRNKHPEISENELRVHFSKSSLVLNDIPVATNNCMEELIAESGKTKAYQTRYTLRTTLGVIVEDLIKSGTSDNGTYLSAEHYAYRIADKALSFYGVWDVKGIGNVIGEFLQIICGPTKFIGDIDDGSANNALGLTTVGKAFKGSSGTWTKEGDGTVIINFKSTDTKDVSVVIHSGGDKLGEVDVKAGGSAVWTSNVTALGDKTLYLDRWRPGLFGLPGTGGGSLMLWVPRATKSGGHLKLDVKLRLGFRDLDSTPIQVKAHTSSLSSSGSSHPSPFLVGSTVPTVSTFESTYTNWVGPVTRPLDTACYREAHIGKTCPLEFNSKLDTCWAQCPINFPVKCGMECIRQNDDCKLEVVSKVVIVFQSAIAMAMFNLYGEFKLMAKAIQTAFRCAKEMAIMIKNLTRYVRYLMATDPQTTQTKLLAILYRSDKIIFDIPVTIATCMGIVVKPNIRFADKITNTAELVLQEVLTNADSIVESWDSFKAFMSRVLLGESIADLKDSDITSLKSALKSNTTCGYDMKRLADHTWMTVLALRSKNPEMSENDLRIHMSKSSLVLNDIPTATNNCMEELVAESDEKTAYATRTTLRKTFGVIVEDLIKSGTSDNGTYLNAEEYALKIADKALTFYGVWDIKGVTQVLGEYVQTICGPTKFIGEIDDGPADKALGLKMVGKAFNGSYGVWTKESDGEIKITFKSSDTKDVTVNILSAGDKIDEVEVSAGGTATWTGNSTALGGKTLYLDRWRPGILGLPGTGGGSASLWIPRSTSNGHLELKVKLNVS</sequence>